<evidence type="ECO:0000256" key="3">
    <source>
        <dbReference type="ARBA" id="ARBA00022806"/>
    </source>
</evidence>
<dbReference type="Gene3D" id="3.40.50.300">
    <property type="entry name" value="P-loop containing nucleotide triphosphate hydrolases"/>
    <property type="match status" value="2"/>
</dbReference>
<comment type="domain">
    <text evidence="6">The Q motif is unique to and characteristic of the DEAD box family of RNA helicases and controls ATP binding and hydrolysis.</text>
</comment>
<name>A0ABX6EZ81_KLUMA</name>
<gene>
    <name evidence="10" type="primary">MSS116</name>
    <name evidence="10" type="ORF">FIM1_3663</name>
</gene>
<proteinExistence type="inferred from homology"/>
<dbReference type="PROSITE" id="PS51192">
    <property type="entry name" value="HELICASE_ATP_BIND_1"/>
    <property type="match status" value="1"/>
</dbReference>
<dbReference type="GO" id="GO:0004386">
    <property type="term" value="F:helicase activity"/>
    <property type="evidence" value="ECO:0007669"/>
    <property type="project" value="UniProtKB-KW"/>
</dbReference>
<keyword evidence="3 6" id="KW-0347">Helicase</keyword>
<dbReference type="InterPro" id="IPR011545">
    <property type="entry name" value="DEAD/DEAH_box_helicase_dom"/>
</dbReference>
<evidence type="ECO:0000256" key="4">
    <source>
        <dbReference type="ARBA" id="ARBA00022840"/>
    </source>
</evidence>
<reference evidence="10 11" key="1">
    <citation type="submission" date="2016-03" db="EMBL/GenBank/DDBJ databases">
        <title>How can Kluyveromyces marxianus grow so fast - potential evolutionary course in Saccharomyces Complex revealed by comparative genomics.</title>
        <authorList>
            <person name="Mo W."/>
            <person name="Lu W."/>
            <person name="Yang X."/>
            <person name="Qi J."/>
            <person name="Lv H."/>
        </authorList>
    </citation>
    <scope>NUCLEOTIDE SEQUENCE [LARGE SCALE GENOMIC DNA]</scope>
    <source>
        <strain evidence="10 11">FIM1</strain>
    </source>
</reference>
<dbReference type="InterPro" id="IPR001650">
    <property type="entry name" value="Helicase_C-like"/>
</dbReference>
<keyword evidence="4 6" id="KW-0067">ATP-binding</keyword>
<evidence type="ECO:0000256" key="2">
    <source>
        <dbReference type="ARBA" id="ARBA00022801"/>
    </source>
</evidence>
<dbReference type="PROSITE" id="PS51194">
    <property type="entry name" value="HELICASE_CTER"/>
    <property type="match status" value="1"/>
</dbReference>
<accession>A0ABX6EZ81</accession>
<feature type="compositionally biased region" description="Low complexity" evidence="7">
    <location>
        <begin position="661"/>
        <end position="670"/>
    </location>
</feature>
<dbReference type="EMBL" id="CP015058">
    <property type="protein sequence ID" value="QGN16936.1"/>
    <property type="molecule type" value="Genomic_DNA"/>
</dbReference>
<keyword evidence="1 6" id="KW-0547">Nucleotide-binding</keyword>
<evidence type="ECO:0000256" key="1">
    <source>
        <dbReference type="ARBA" id="ARBA00022741"/>
    </source>
</evidence>
<feature type="compositionally biased region" description="Basic and acidic residues" evidence="7">
    <location>
        <begin position="635"/>
        <end position="657"/>
    </location>
</feature>
<keyword evidence="5 6" id="KW-0694">RNA-binding</keyword>
<dbReference type="Pfam" id="PF00271">
    <property type="entry name" value="Helicase_C"/>
    <property type="match status" value="1"/>
</dbReference>
<sequence length="670" mass="76049">MLYLNRVSRYASGVKGLAIQFASLRSIHTTSVIGIQHSSVLCEERGYRAHNKKSFKPNDRGFRDSGNRKNYRDRGRPQSSRYNGSKSKYDREESDVSSVFKGTDFNVTTLGPESFKETVTIDSLLKENLLDESIHRAISSMNFESLTPVQQRTIKPILESSNDIAAKAKTGTGKTLAFLIPIFQHLVKTKLEAPTAVKAVIIAPTRDLAIQISAEIKLLQDSNNALKSYHYSTLIGGTNLDKSLMDLSTNKPNIIVGTPGRINDIVDRVGPRFFKNVDFKVLDEADTLLQIGFLKELSMISKNLNELNVHAPDHIRTLLFSATMDKSVKELARTIFNKKECTFIDTVDKNASEAHERIEQKLVITETFGDSMVALIGSIQAQLEKKKNFKAILFLPTVRFVDFFGGVLNRSLPKDMDIIKFHGKIDQKKRTKLVGRFKRSNHGLFVCTDVGARGMHFPDVEHVYQLCVPTQLPNYIHRIGRTARAGNEGAATIFLFKDELKFVDQLKRSTNVVIKNQSDYHRKDDERWETIASCITSNRDFPEALKTIVGFYKGAQSEYGFSSKAVENILRSYSELHGDPSVLLQFTRHQLNNYFSNRDLGNVADLITVKKSYSHDNNRGFDDDFSSYNSRQNSHKPDRFTKSNRFEDRNVRSDSRRRNNYSKSNFSFDN</sequence>
<dbReference type="CDD" id="cd18787">
    <property type="entry name" value="SF2_C_DEAD"/>
    <property type="match status" value="1"/>
</dbReference>
<evidence type="ECO:0000256" key="7">
    <source>
        <dbReference type="SAM" id="MobiDB-lite"/>
    </source>
</evidence>
<evidence type="ECO:0000256" key="6">
    <source>
        <dbReference type="RuleBase" id="RU365068"/>
    </source>
</evidence>
<protein>
    <recommendedName>
        <fullName evidence="6">ATP-dependent RNA helicase</fullName>
        <ecNumber evidence="6">3.6.4.13</ecNumber>
    </recommendedName>
</protein>
<comment type="similarity">
    <text evidence="6">Belongs to the DEAD box helicase family.</text>
</comment>
<dbReference type="PANTHER" id="PTHR24031">
    <property type="entry name" value="RNA HELICASE"/>
    <property type="match status" value="1"/>
</dbReference>
<evidence type="ECO:0000256" key="5">
    <source>
        <dbReference type="ARBA" id="ARBA00022884"/>
    </source>
</evidence>
<feature type="domain" description="Helicase C-terminal" evidence="9">
    <location>
        <begin position="371"/>
        <end position="526"/>
    </location>
</feature>
<dbReference type="Pfam" id="PF00270">
    <property type="entry name" value="DEAD"/>
    <property type="match status" value="1"/>
</dbReference>
<comment type="function">
    <text evidence="6">RNA helicase.</text>
</comment>
<evidence type="ECO:0000259" key="9">
    <source>
        <dbReference type="PROSITE" id="PS51194"/>
    </source>
</evidence>
<feature type="compositionally biased region" description="Basic and acidic residues" evidence="7">
    <location>
        <begin position="56"/>
        <end position="76"/>
    </location>
</feature>
<organism evidence="10 11">
    <name type="scientific">Kluyveromyces marxianus</name>
    <name type="common">Yeast</name>
    <name type="synonym">Candida kefyr</name>
    <dbReference type="NCBI Taxonomy" id="4911"/>
    <lineage>
        <taxon>Eukaryota</taxon>
        <taxon>Fungi</taxon>
        <taxon>Dikarya</taxon>
        <taxon>Ascomycota</taxon>
        <taxon>Saccharomycotina</taxon>
        <taxon>Saccharomycetes</taxon>
        <taxon>Saccharomycetales</taxon>
        <taxon>Saccharomycetaceae</taxon>
        <taxon>Kluyveromyces</taxon>
    </lineage>
</organism>
<keyword evidence="11" id="KW-1185">Reference proteome</keyword>
<dbReference type="SUPFAM" id="SSF52540">
    <property type="entry name" value="P-loop containing nucleoside triphosphate hydrolases"/>
    <property type="match status" value="2"/>
</dbReference>
<dbReference type="SMART" id="SM00487">
    <property type="entry name" value="DEXDc"/>
    <property type="match status" value="1"/>
</dbReference>
<evidence type="ECO:0000313" key="11">
    <source>
        <dbReference type="Proteomes" id="UP000422736"/>
    </source>
</evidence>
<keyword evidence="2 6" id="KW-0378">Hydrolase</keyword>
<dbReference type="InterPro" id="IPR014001">
    <property type="entry name" value="Helicase_ATP-bd"/>
</dbReference>
<evidence type="ECO:0000259" key="8">
    <source>
        <dbReference type="PROSITE" id="PS51192"/>
    </source>
</evidence>
<dbReference type="Proteomes" id="UP000422736">
    <property type="component" value="Chromosome 5"/>
</dbReference>
<dbReference type="InterPro" id="IPR027417">
    <property type="entry name" value="P-loop_NTPase"/>
</dbReference>
<evidence type="ECO:0000313" key="10">
    <source>
        <dbReference type="EMBL" id="QGN16936.1"/>
    </source>
</evidence>
<dbReference type="EC" id="3.6.4.13" evidence="6"/>
<feature type="region of interest" description="Disordered" evidence="7">
    <location>
        <begin position="51"/>
        <end position="90"/>
    </location>
</feature>
<feature type="compositionally biased region" description="Polar residues" evidence="7">
    <location>
        <begin position="77"/>
        <end position="86"/>
    </location>
</feature>
<dbReference type="SMART" id="SM00490">
    <property type="entry name" value="HELICc"/>
    <property type="match status" value="1"/>
</dbReference>
<feature type="domain" description="Helicase ATP-binding" evidence="8">
    <location>
        <begin position="155"/>
        <end position="342"/>
    </location>
</feature>
<comment type="catalytic activity">
    <reaction evidence="6">
        <text>ATP + H2O = ADP + phosphate + H(+)</text>
        <dbReference type="Rhea" id="RHEA:13065"/>
        <dbReference type="ChEBI" id="CHEBI:15377"/>
        <dbReference type="ChEBI" id="CHEBI:15378"/>
        <dbReference type="ChEBI" id="CHEBI:30616"/>
        <dbReference type="ChEBI" id="CHEBI:43474"/>
        <dbReference type="ChEBI" id="CHEBI:456216"/>
        <dbReference type="EC" id="3.6.4.13"/>
    </reaction>
</comment>
<feature type="region of interest" description="Disordered" evidence="7">
    <location>
        <begin position="621"/>
        <end position="670"/>
    </location>
</feature>